<dbReference type="RefSeq" id="WP_344972681.1">
    <property type="nucleotide sequence ID" value="NZ_BAABDD010000015.1"/>
</dbReference>
<feature type="domain" description="AMP-dependent synthetase/ligase" evidence="1">
    <location>
        <begin position="25"/>
        <end position="93"/>
    </location>
</feature>
<dbReference type="NCBIfam" id="TIGR03089">
    <property type="entry name" value="TIGR03089 family protein"/>
    <property type="match status" value="1"/>
</dbReference>
<dbReference type="InterPro" id="IPR000873">
    <property type="entry name" value="AMP-dep_synth/lig_dom"/>
</dbReference>
<organism evidence="2 3">
    <name type="scientific">Salinactinospora qingdaonensis</name>
    <dbReference type="NCBI Taxonomy" id="702744"/>
    <lineage>
        <taxon>Bacteria</taxon>
        <taxon>Bacillati</taxon>
        <taxon>Actinomycetota</taxon>
        <taxon>Actinomycetes</taxon>
        <taxon>Streptosporangiales</taxon>
        <taxon>Nocardiopsidaceae</taxon>
        <taxon>Salinactinospora</taxon>
    </lineage>
</organism>
<sequence>MPTQTPFELWRAAVAIDAARPFVTSYDEATGGRVELSYATFDNWVAKTANFLRDGVGAEPGDRVVLALPLHWQSLVWLTACWAVGATALPCGELPESAEDFPAGEVIVAMGDRTAAALDAGAREVVVTGLHPLGAPLPACDPAALDFGEEARGYGDVFEPHSGDAAGPALVWGGAAGEARSGADLVATAGRRAEQWDLTTTDRLAIITDGQAALTVLGEALDLYLATVYAGAALVLTCDSDSANLQSRLEMEHVSAVAGSSAEFSSLAGSIRPLT</sequence>
<accession>A0ABP7FZF9</accession>
<evidence type="ECO:0000259" key="1">
    <source>
        <dbReference type="Pfam" id="PF00501"/>
    </source>
</evidence>
<dbReference type="InterPro" id="IPR017523">
    <property type="entry name" value="Rv3268"/>
</dbReference>
<evidence type="ECO:0000313" key="2">
    <source>
        <dbReference type="EMBL" id="GAA3750904.1"/>
    </source>
</evidence>
<dbReference type="Proteomes" id="UP001500908">
    <property type="component" value="Unassembled WGS sequence"/>
</dbReference>
<name>A0ABP7FZF9_9ACTN</name>
<dbReference type="EMBL" id="BAABDD010000015">
    <property type="protein sequence ID" value="GAA3750904.1"/>
    <property type="molecule type" value="Genomic_DNA"/>
</dbReference>
<evidence type="ECO:0000313" key="3">
    <source>
        <dbReference type="Proteomes" id="UP001500908"/>
    </source>
</evidence>
<reference evidence="3" key="1">
    <citation type="journal article" date="2019" name="Int. J. Syst. Evol. Microbiol.">
        <title>The Global Catalogue of Microorganisms (GCM) 10K type strain sequencing project: providing services to taxonomists for standard genome sequencing and annotation.</title>
        <authorList>
            <consortium name="The Broad Institute Genomics Platform"/>
            <consortium name="The Broad Institute Genome Sequencing Center for Infectious Disease"/>
            <person name="Wu L."/>
            <person name="Ma J."/>
        </authorList>
    </citation>
    <scope>NUCLEOTIDE SEQUENCE [LARGE SCALE GENOMIC DNA]</scope>
    <source>
        <strain evidence="3">JCM 17137</strain>
    </source>
</reference>
<dbReference type="SUPFAM" id="SSF56801">
    <property type="entry name" value="Acetyl-CoA synthetase-like"/>
    <property type="match status" value="1"/>
</dbReference>
<dbReference type="Pfam" id="PF00501">
    <property type="entry name" value="AMP-binding"/>
    <property type="match status" value="1"/>
</dbReference>
<gene>
    <name evidence="2" type="ORF">GCM10022402_32530</name>
</gene>
<keyword evidence="3" id="KW-1185">Reference proteome</keyword>
<comment type="caution">
    <text evidence="2">The sequence shown here is derived from an EMBL/GenBank/DDBJ whole genome shotgun (WGS) entry which is preliminary data.</text>
</comment>
<dbReference type="Gene3D" id="3.40.50.12780">
    <property type="entry name" value="N-terminal domain of ligase-like"/>
    <property type="match status" value="1"/>
</dbReference>
<proteinExistence type="predicted"/>
<protein>
    <submittedName>
        <fullName evidence="2">TIGR03089 family protein</fullName>
    </submittedName>
</protein>
<dbReference type="InterPro" id="IPR042099">
    <property type="entry name" value="ANL_N_sf"/>
</dbReference>